<dbReference type="Proteomes" id="UP000585609">
    <property type="component" value="Unassembled WGS sequence"/>
</dbReference>
<organism evidence="3 4">
    <name type="scientific">Candidatus Hakubella thermalkaliphila</name>
    <dbReference type="NCBI Taxonomy" id="2754717"/>
    <lineage>
        <taxon>Bacteria</taxon>
        <taxon>Bacillati</taxon>
        <taxon>Actinomycetota</taxon>
        <taxon>Actinomycetota incertae sedis</taxon>
        <taxon>Candidatus Hakubellales</taxon>
        <taxon>Candidatus Hakubellaceae</taxon>
        <taxon>Candidatus Hakubella</taxon>
    </lineage>
</organism>
<proteinExistence type="predicted"/>
<dbReference type="Gene3D" id="3.40.50.150">
    <property type="entry name" value="Vaccinia Virus protein VP39"/>
    <property type="match status" value="1"/>
</dbReference>
<dbReference type="PANTHER" id="PTHR44068">
    <property type="entry name" value="ZGC:194242"/>
    <property type="match status" value="1"/>
</dbReference>
<evidence type="ECO:0000259" key="2">
    <source>
        <dbReference type="Pfam" id="PF08241"/>
    </source>
</evidence>
<feature type="non-terminal residue" evidence="3">
    <location>
        <position position="1"/>
    </location>
</feature>
<keyword evidence="1" id="KW-0808">Transferase</keyword>
<dbReference type="GO" id="GO:0008757">
    <property type="term" value="F:S-adenosylmethionine-dependent methyltransferase activity"/>
    <property type="evidence" value="ECO:0007669"/>
    <property type="project" value="InterPro"/>
</dbReference>
<sequence length="133" mass="15395">PEQIKRAKKNCRPEFKDKIEFRVADAMALDETDNKFDAVFSFGVIHHMEEWKKAVKEVSRVLKSGGEFFFEEPLRTFTRYFTKDSLFGVVATHPEGGMFGFDEFKGELKNNNVDIINIRHFGNIAIFGVGRKR</sequence>
<dbReference type="Pfam" id="PF08241">
    <property type="entry name" value="Methyltransf_11"/>
    <property type="match status" value="1"/>
</dbReference>
<dbReference type="SUPFAM" id="SSF53335">
    <property type="entry name" value="S-adenosyl-L-methionine-dependent methyltransferases"/>
    <property type="match status" value="1"/>
</dbReference>
<evidence type="ECO:0000313" key="3">
    <source>
        <dbReference type="EMBL" id="GFP24381.1"/>
    </source>
</evidence>
<dbReference type="PANTHER" id="PTHR44068:SF11">
    <property type="entry name" value="GERANYL DIPHOSPHATE 2-C-METHYLTRANSFERASE"/>
    <property type="match status" value="1"/>
</dbReference>
<name>A0A6V8NYR4_9ACTN</name>
<dbReference type="CDD" id="cd02440">
    <property type="entry name" value="AdoMet_MTases"/>
    <property type="match status" value="1"/>
</dbReference>
<reference evidence="3 4" key="1">
    <citation type="journal article" date="2020" name="Front. Microbiol.">
        <title>Single-cell genomics of novel Actinobacteria with the Wood-Ljungdahl pathway discovered in a serpentinizing system.</title>
        <authorList>
            <person name="Merino N."/>
            <person name="Kawai M."/>
            <person name="Boyd E.S."/>
            <person name="Colman D.R."/>
            <person name="McGlynn S.E."/>
            <person name="Nealson K.H."/>
            <person name="Kurokawa K."/>
            <person name="Hongoh Y."/>
        </authorList>
    </citation>
    <scope>NUCLEOTIDE SEQUENCE [LARGE SCALE GENOMIC DNA]</scope>
    <source>
        <strain evidence="3 4">S09_30</strain>
    </source>
</reference>
<dbReference type="InterPro" id="IPR013216">
    <property type="entry name" value="Methyltransf_11"/>
</dbReference>
<dbReference type="EMBL" id="BLRW01000519">
    <property type="protein sequence ID" value="GFP24381.1"/>
    <property type="molecule type" value="Genomic_DNA"/>
</dbReference>
<dbReference type="InterPro" id="IPR029063">
    <property type="entry name" value="SAM-dependent_MTases_sf"/>
</dbReference>
<gene>
    <name evidence="3" type="ORF">HKBW3S09_01848</name>
</gene>
<accession>A0A6V8NYR4</accession>
<comment type="caution">
    <text evidence="3">The sequence shown here is derived from an EMBL/GenBank/DDBJ whole genome shotgun (WGS) entry which is preliminary data.</text>
</comment>
<dbReference type="AlphaFoldDB" id="A0A6V8NYR4"/>
<dbReference type="InterPro" id="IPR050447">
    <property type="entry name" value="Erg6_SMT_methyltransf"/>
</dbReference>
<protein>
    <recommendedName>
        <fullName evidence="2">Methyltransferase type 11 domain-containing protein</fullName>
    </recommendedName>
</protein>
<feature type="domain" description="Methyltransferase type 11" evidence="2">
    <location>
        <begin position="1"/>
        <end position="70"/>
    </location>
</feature>
<evidence type="ECO:0000256" key="1">
    <source>
        <dbReference type="ARBA" id="ARBA00022679"/>
    </source>
</evidence>
<evidence type="ECO:0000313" key="4">
    <source>
        <dbReference type="Proteomes" id="UP000585609"/>
    </source>
</evidence>